<dbReference type="AlphaFoldDB" id="A0A193QHY7"/>
<sequence>MKPKIPQWVKYKAELYEHLYREELKRARRIRRNGYLSMSLSLCWRILSKDSGQSWKTMSHAKYNTQITI</sequence>
<protein>
    <recommendedName>
        <fullName evidence="1">ParE-like toxin domain-containing protein</fullName>
    </recommendedName>
</protein>
<evidence type="ECO:0000313" key="2">
    <source>
        <dbReference type="EMBL" id="CRL44781.1"/>
    </source>
</evidence>
<dbReference type="RefSeq" id="WP_424540551.1">
    <property type="nucleotide sequence ID" value="NZ_LN854557.1"/>
</dbReference>
<dbReference type="EMBL" id="LN854557">
    <property type="protein sequence ID" value="CRL44781.1"/>
    <property type="molecule type" value="Genomic_DNA"/>
</dbReference>
<dbReference type="Pfam" id="PF24732">
    <property type="entry name" value="ParE_like"/>
    <property type="match status" value="1"/>
</dbReference>
<dbReference type="InterPro" id="IPR056925">
    <property type="entry name" value="ParE-like"/>
</dbReference>
<evidence type="ECO:0000259" key="1">
    <source>
        <dbReference type="Pfam" id="PF24732"/>
    </source>
</evidence>
<dbReference type="Proteomes" id="UP000245838">
    <property type="component" value="Chromosome sggmmb4_Chromosome"/>
</dbReference>
<reference evidence="2 3" key="1">
    <citation type="submission" date="2015-05" db="EMBL/GenBank/DDBJ databases">
        <authorList>
            <person name="Goodhead I."/>
        </authorList>
    </citation>
    <scope>NUCLEOTIDE SEQUENCE [LARGE SCALE GENOMIC DNA]</scope>
    <source>
        <strain evidence="3">morsitans</strain>
    </source>
</reference>
<evidence type="ECO:0000313" key="3">
    <source>
        <dbReference type="Proteomes" id="UP000245838"/>
    </source>
</evidence>
<gene>
    <name evidence="2" type="ORF">SGGMMB4_02078</name>
</gene>
<proteinExistence type="predicted"/>
<feature type="domain" description="ParE-like toxin" evidence="1">
    <location>
        <begin position="21"/>
        <end position="64"/>
    </location>
</feature>
<name>A0A193QHY7_SODGM</name>
<accession>A0A193QHY7</accession>
<organism evidence="2 3">
    <name type="scientific">Sodalis glossinidius (strain morsitans)</name>
    <dbReference type="NCBI Taxonomy" id="343509"/>
    <lineage>
        <taxon>Bacteria</taxon>
        <taxon>Pseudomonadati</taxon>
        <taxon>Pseudomonadota</taxon>
        <taxon>Gammaproteobacteria</taxon>
        <taxon>Enterobacterales</taxon>
        <taxon>Bruguierivoracaceae</taxon>
        <taxon>Sodalis</taxon>
    </lineage>
</organism>